<dbReference type="KEGG" id="hne:HNE_2527"/>
<proteinExistence type="predicted"/>
<dbReference type="HOGENOM" id="CLU_1914207_0_0_5"/>
<dbReference type="Proteomes" id="UP000001959">
    <property type="component" value="Chromosome"/>
</dbReference>
<evidence type="ECO:0000313" key="1">
    <source>
        <dbReference type="EMBL" id="ABI76470.1"/>
    </source>
</evidence>
<keyword evidence="2" id="KW-1185">Reference proteome</keyword>
<dbReference type="AlphaFoldDB" id="Q0BZ72"/>
<gene>
    <name evidence="1" type="ordered locus">HNE_2527</name>
</gene>
<dbReference type="STRING" id="228405.HNE_2527"/>
<name>Q0BZ72_HYPNA</name>
<sequence>MCPTKRRLQLKRAYTFKTDTLNLRREAILINLCFLLKAVASSNNPCGAQSSFFDMLANPAFWQLEFIDAIFYESRARWEVTTPLLRPHAALYAAAPSSVNSGSSKLKTSITSFAVTTIKCLSPVGSSLSKLS</sequence>
<dbReference type="EMBL" id="CP000158">
    <property type="protein sequence ID" value="ABI76470.1"/>
    <property type="molecule type" value="Genomic_DNA"/>
</dbReference>
<organism evidence="1 2">
    <name type="scientific">Hyphomonas neptunium (strain ATCC 15444)</name>
    <dbReference type="NCBI Taxonomy" id="228405"/>
    <lineage>
        <taxon>Bacteria</taxon>
        <taxon>Pseudomonadati</taxon>
        <taxon>Pseudomonadota</taxon>
        <taxon>Alphaproteobacteria</taxon>
        <taxon>Hyphomonadales</taxon>
        <taxon>Hyphomonadaceae</taxon>
        <taxon>Hyphomonas</taxon>
    </lineage>
</organism>
<reference evidence="1 2" key="1">
    <citation type="journal article" date="2006" name="J. Bacteriol.">
        <title>Comparative genomic evidence for a close relationship between the dimorphic prosthecate bacteria Hyphomonas neptunium and Caulobacter crescentus.</title>
        <authorList>
            <person name="Badger J.H."/>
            <person name="Hoover T.R."/>
            <person name="Brun Y.V."/>
            <person name="Weiner R.M."/>
            <person name="Laub M.T."/>
            <person name="Alexandre G."/>
            <person name="Mrazek J."/>
            <person name="Ren Q."/>
            <person name="Paulsen I.T."/>
            <person name="Nelson K.E."/>
            <person name="Khouri H.M."/>
            <person name="Radune D."/>
            <person name="Sosa J."/>
            <person name="Dodson R.J."/>
            <person name="Sullivan S.A."/>
            <person name="Rosovitz M.J."/>
            <person name="Madupu R."/>
            <person name="Brinkac L.M."/>
            <person name="Durkin A.S."/>
            <person name="Daugherty S.C."/>
            <person name="Kothari S.P."/>
            <person name="Giglio M.G."/>
            <person name="Zhou L."/>
            <person name="Haft D.H."/>
            <person name="Selengut J.D."/>
            <person name="Davidsen T.M."/>
            <person name="Yang Q."/>
            <person name="Zafar N."/>
            <person name="Ward N.L."/>
        </authorList>
    </citation>
    <scope>NUCLEOTIDE SEQUENCE [LARGE SCALE GENOMIC DNA]</scope>
    <source>
        <strain evidence="1 2">ATCC 15444</strain>
    </source>
</reference>
<protein>
    <submittedName>
        <fullName evidence="1">Uncharacterized protein</fullName>
    </submittedName>
</protein>
<accession>Q0BZ72</accession>
<evidence type="ECO:0000313" key="2">
    <source>
        <dbReference type="Proteomes" id="UP000001959"/>
    </source>
</evidence>